<dbReference type="EMBL" id="NCKV01029634">
    <property type="protein sequence ID" value="RWS19149.1"/>
    <property type="molecule type" value="Genomic_DNA"/>
</dbReference>
<dbReference type="GO" id="GO:0016491">
    <property type="term" value="F:oxidoreductase activity"/>
    <property type="evidence" value="ECO:0007669"/>
    <property type="project" value="UniProtKB-KW"/>
</dbReference>
<dbReference type="Proteomes" id="UP000288716">
    <property type="component" value="Unassembled WGS sequence"/>
</dbReference>
<keyword evidence="2" id="KW-0560">Oxidoreductase</keyword>
<evidence type="ECO:0000313" key="3">
    <source>
        <dbReference type="EMBL" id="RWS19149.1"/>
    </source>
</evidence>
<dbReference type="VEuPathDB" id="VectorBase:LDEU012891"/>
<keyword evidence="4" id="KW-1185">Reference proteome</keyword>
<proteinExistence type="inferred from homology"/>
<dbReference type="Gene3D" id="3.30.1370.60">
    <property type="entry name" value="Hypothetical oxidoreductase yiak, domain 2"/>
    <property type="match status" value="1"/>
</dbReference>
<dbReference type="InterPro" id="IPR043143">
    <property type="entry name" value="Mal/L-sulf/L-lact_DH-like_NADP"/>
</dbReference>
<dbReference type="Pfam" id="PF02615">
    <property type="entry name" value="Ldh_2"/>
    <property type="match status" value="1"/>
</dbReference>
<reference evidence="3 4" key="1">
    <citation type="journal article" date="2018" name="Gigascience">
        <title>Genomes of trombidid mites reveal novel predicted allergens and laterally-transferred genes associated with secondary metabolism.</title>
        <authorList>
            <person name="Dong X."/>
            <person name="Chaisiri K."/>
            <person name="Xia D."/>
            <person name="Armstrong S.D."/>
            <person name="Fang Y."/>
            <person name="Donnelly M.J."/>
            <person name="Kadowaki T."/>
            <person name="McGarry J.W."/>
            <person name="Darby A.C."/>
            <person name="Makepeace B.L."/>
        </authorList>
    </citation>
    <scope>NUCLEOTIDE SEQUENCE [LARGE SCALE GENOMIC DNA]</scope>
    <source>
        <strain evidence="3">UoL-UT</strain>
    </source>
</reference>
<dbReference type="InterPro" id="IPR036111">
    <property type="entry name" value="Mal/L-sulfo/L-lacto_DH-like_sf"/>
</dbReference>
<dbReference type="PANTHER" id="PTHR11091:SF0">
    <property type="entry name" value="MALATE DEHYDROGENASE"/>
    <property type="match status" value="1"/>
</dbReference>
<dbReference type="SUPFAM" id="SSF89733">
    <property type="entry name" value="L-sulfolactate dehydrogenase-like"/>
    <property type="match status" value="1"/>
</dbReference>
<name>A0A443RVR7_9ACAR</name>
<evidence type="ECO:0008006" key="5">
    <source>
        <dbReference type="Google" id="ProtNLM"/>
    </source>
</evidence>
<sequence>GFCCTNTSPLVCTMGGKKPFFGTNPLSVAAFGHEKEFVLDMATSVTAYGKIELKARKGEQMPDTWAVDASGKPTTNPNDFCALLPLGGMPETGGFKGTGLAMMVEVFSSILSDSACAPNVRKWNSFQEGPANLGQCFFALNPECFAPGFKDRMDSLINRLESQEPAVGFKEVMVSGEPEVRHENLCKKLGGIPYHQSQIDHLMELAASLKVDPPKIIGTTNLSV</sequence>
<dbReference type="OrthoDB" id="7881616at2759"/>
<evidence type="ECO:0000313" key="4">
    <source>
        <dbReference type="Proteomes" id="UP000288716"/>
    </source>
</evidence>
<organism evidence="3 4">
    <name type="scientific">Leptotrombidium deliense</name>
    <dbReference type="NCBI Taxonomy" id="299467"/>
    <lineage>
        <taxon>Eukaryota</taxon>
        <taxon>Metazoa</taxon>
        <taxon>Ecdysozoa</taxon>
        <taxon>Arthropoda</taxon>
        <taxon>Chelicerata</taxon>
        <taxon>Arachnida</taxon>
        <taxon>Acari</taxon>
        <taxon>Acariformes</taxon>
        <taxon>Trombidiformes</taxon>
        <taxon>Prostigmata</taxon>
        <taxon>Anystina</taxon>
        <taxon>Parasitengona</taxon>
        <taxon>Trombiculoidea</taxon>
        <taxon>Trombiculidae</taxon>
        <taxon>Leptotrombidium</taxon>
    </lineage>
</organism>
<evidence type="ECO:0000256" key="2">
    <source>
        <dbReference type="ARBA" id="ARBA00023002"/>
    </source>
</evidence>
<feature type="non-terminal residue" evidence="3">
    <location>
        <position position="1"/>
    </location>
</feature>
<protein>
    <recommendedName>
        <fullName evidence="5">Malate dehydrogenase-like protein</fullName>
    </recommendedName>
</protein>
<gene>
    <name evidence="3" type="ORF">B4U80_02921</name>
</gene>
<accession>A0A443RVR7</accession>
<comment type="caution">
    <text evidence="3">The sequence shown here is derived from an EMBL/GenBank/DDBJ whole genome shotgun (WGS) entry which is preliminary data.</text>
</comment>
<comment type="similarity">
    <text evidence="1">Belongs to the LDH2/MDH2 oxidoreductase family.</text>
</comment>
<dbReference type="STRING" id="299467.A0A443RVR7"/>
<evidence type="ECO:0000256" key="1">
    <source>
        <dbReference type="ARBA" id="ARBA00006056"/>
    </source>
</evidence>
<dbReference type="AlphaFoldDB" id="A0A443RVR7"/>
<dbReference type="InterPro" id="IPR003767">
    <property type="entry name" value="Malate/L-lactate_DH-like"/>
</dbReference>
<dbReference type="PANTHER" id="PTHR11091">
    <property type="entry name" value="OXIDOREDUCTASE-RELATED"/>
    <property type="match status" value="1"/>
</dbReference>